<dbReference type="GO" id="GO:0016020">
    <property type="term" value="C:membrane"/>
    <property type="evidence" value="ECO:0007669"/>
    <property type="project" value="UniProtKB-SubCell"/>
</dbReference>
<evidence type="ECO:0000256" key="9">
    <source>
        <dbReference type="ARBA" id="ARBA00038867"/>
    </source>
</evidence>
<evidence type="ECO:0000256" key="1">
    <source>
        <dbReference type="ARBA" id="ARBA00004141"/>
    </source>
</evidence>
<dbReference type="PANTHER" id="PTHR13906:SF12">
    <property type="entry name" value="PROTEIN-SERINE O-PALMITOLEOYLTRANSFERASE PORCUPINE"/>
    <property type="match status" value="1"/>
</dbReference>
<comment type="catalytic activity">
    <reaction evidence="11">
        <text>[Wnt protein]-L-serine + (9Z)-hexadecenoyl-CoA = [Wnt protein]-O-(9Z)-hexadecenoyl-L-serine + CoA</text>
        <dbReference type="Rhea" id="RHEA:45336"/>
        <dbReference type="Rhea" id="RHEA-COMP:11170"/>
        <dbReference type="Rhea" id="RHEA-COMP:11171"/>
        <dbReference type="ChEBI" id="CHEBI:29999"/>
        <dbReference type="ChEBI" id="CHEBI:57287"/>
        <dbReference type="ChEBI" id="CHEBI:61540"/>
        <dbReference type="ChEBI" id="CHEBI:85189"/>
        <dbReference type="EC" id="2.3.1.250"/>
    </reaction>
</comment>
<dbReference type="GO" id="GO:1990698">
    <property type="term" value="F:palmitoleoyltransferase activity"/>
    <property type="evidence" value="ECO:0007669"/>
    <property type="project" value="UniProtKB-EC"/>
</dbReference>
<feature type="transmembrane region" description="Helical" evidence="12">
    <location>
        <begin position="219"/>
        <end position="249"/>
    </location>
</feature>
<evidence type="ECO:0000256" key="3">
    <source>
        <dbReference type="ARBA" id="ARBA00022687"/>
    </source>
</evidence>
<protein>
    <recommendedName>
        <fullName evidence="10">Protein-serine O-palmitoleoyltransferase porcupine</fullName>
        <ecNumber evidence="9">2.3.1.250</ecNumber>
    </recommendedName>
</protein>
<evidence type="ECO:0000256" key="2">
    <source>
        <dbReference type="ARBA" id="ARBA00022679"/>
    </source>
</evidence>
<keyword evidence="4 12" id="KW-0812">Transmembrane</keyword>
<feature type="transmembrane region" description="Helical" evidence="12">
    <location>
        <begin position="340"/>
        <end position="357"/>
    </location>
</feature>
<dbReference type="GO" id="GO:0017147">
    <property type="term" value="F:Wnt-protein binding"/>
    <property type="evidence" value="ECO:0007669"/>
    <property type="project" value="TreeGrafter"/>
</dbReference>
<feature type="transmembrane region" description="Helical" evidence="12">
    <location>
        <begin position="435"/>
        <end position="455"/>
    </location>
</feature>
<feature type="transmembrane region" description="Helical" evidence="12">
    <location>
        <begin position="122"/>
        <end position="142"/>
    </location>
</feature>
<feature type="transmembrane region" description="Helical" evidence="12">
    <location>
        <begin position="98"/>
        <end position="116"/>
    </location>
</feature>
<dbReference type="EMBL" id="BPLQ01014198">
    <property type="protein sequence ID" value="GIY77985.1"/>
    <property type="molecule type" value="Genomic_DNA"/>
</dbReference>
<evidence type="ECO:0000256" key="7">
    <source>
        <dbReference type="ARBA" id="ARBA00023315"/>
    </source>
</evidence>
<keyword evidence="7" id="KW-0012">Acyltransferase</keyword>
<keyword evidence="14" id="KW-1185">Reference proteome</keyword>
<dbReference type="Proteomes" id="UP001054837">
    <property type="component" value="Unassembled WGS sequence"/>
</dbReference>
<dbReference type="EC" id="2.3.1.250" evidence="9"/>
<evidence type="ECO:0000313" key="14">
    <source>
        <dbReference type="Proteomes" id="UP001054837"/>
    </source>
</evidence>
<evidence type="ECO:0000256" key="6">
    <source>
        <dbReference type="ARBA" id="ARBA00023136"/>
    </source>
</evidence>
<feature type="transmembrane region" description="Helical" evidence="12">
    <location>
        <begin position="395"/>
        <end position="415"/>
    </location>
</feature>
<evidence type="ECO:0000256" key="4">
    <source>
        <dbReference type="ARBA" id="ARBA00022692"/>
    </source>
</evidence>
<evidence type="ECO:0000256" key="11">
    <source>
        <dbReference type="ARBA" id="ARBA00047978"/>
    </source>
</evidence>
<dbReference type="GO" id="GO:0005783">
    <property type="term" value="C:endoplasmic reticulum"/>
    <property type="evidence" value="ECO:0007669"/>
    <property type="project" value="TreeGrafter"/>
</dbReference>
<keyword evidence="6 12" id="KW-0472">Membrane</keyword>
<evidence type="ECO:0000256" key="5">
    <source>
        <dbReference type="ARBA" id="ARBA00022989"/>
    </source>
</evidence>
<comment type="similarity">
    <text evidence="8">Belongs to the membrane-bound acyltransferase family. Porcupine subfamily.</text>
</comment>
<evidence type="ECO:0000256" key="10">
    <source>
        <dbReference type="ARBA" id="ARBA00040371"/>
    </source>
</evidence>
<proteinExistence type="inferred from homology"/>
<name>A0AAV4W9L0_9ARAC</name>
<dbReference type="AlphaFoldDB" id="A0AAV4W9L0"/>
<comment type="subcellular location">
    <subcellularLocation>
        <location evidence="1">Membrane</location>
        <topology evidence="1">Multi-pass membrane protein</topology>
    </subcellularLocation>
</comment>
<gene>
    <name evidence="13" type="primary">PORCN</name>
    <name evidence="13" type="ORF">CDAR_573201</name>
</gene>
<accession>A0AAV4W9L0</accession>
<feature type="transmembrane region" description="Helical" evidence="12">
    <location>
        <begin position="72"/>
        <end position="91"/>
    </location>
</feature>
<dbReference type="InterPro" id="IPR049941">
    <property type="entry name" value="LPLAT_7/PORCN-like"/>
</dbReference>
<evidence type="ECO:0000256" key="12">
    <source>
        <dbReference type="SAM" id="Phobius"/>
    </source>
</evidence>
<dbReference type="GO" id="GO:0016055">
    <property type="term" value="P:Wnt signaling pathway"/>
    <property type="evidence" value="ECO:0007669"/>
    <property type="project" value="UniProtKB-KW"/>
</dbReference>
<reference evidence="13 14" key="1">
    <citation type="submission" date="2021-06" db="EMBL/GenBank/DDBJ databases">
        <title>Caerostris darwini draft genome.</title>
        <authorList>
            <person name="Kono N."/>
            <person name="Arakawa K."/>
        </authorList>
    </citation>
    <scope>NUCLEOTIDE SEQUENCE [LARGE SCALE GENOMIC DNA]</scope>
</reference>
<sequence length="456" mass="52688">MRPDGMDFDFDPSDLSYEDLFEDYSDLFSNPSYTLQDLWSDCLVPTLYDGFWSCAKLICCSLFLKFTISLKFLPDFAFHVTSSCLGLYCLYSFFEDEIIYIIIFAVIGYSILLLANNLLKQYQGIICALFCFIFLIICELFFADKKMWHRIRGCQMILAMKIISLGFDSRYTCRDMPAILPCFGYLFHIGTVIFGPWISYSSYIGSKEDHKIDLPWFYNILRCVSLSFGFLTVSTCWTSWVFSTGLIWIDAYRDALSFRSSHYFVSYISEVTATLSGVRSSVVTSAFEIELPRSLVEVVVWWNVPMHFWLKTYVFKTAKPLGSFAAILLTYAASSLLHGLNFQLAAVLLSLGFYTYIEHVFRKKLADIFKACILARKCKSDCDHIFKSDHMYVRMVNIGFGLLAMFHLAYLGVMFDSSSSIEEEGYNMSHTLEKWSELDFASHWVALFSYIFYYLV</sequence>
<feature type="transmembrane region" description="Helical" evidence="12">
    <location>
        <begin position="313"/>
        <end position="334"/>
    </location>
</feature>
<dbReference type="InterPro" id="IPR004299">
    <property type="entry name" value="MBOAT_fam"/>
</dbReference>
<organism evidence="13 14">
    <name type="scientific">Caerostris darwini</name>
    <dbReference type="NCBI Taxonomy" id="1538125"/>
    <lineage>
        <taxon>Eukaryota</taxon>
        <taxon>Metazoa</taxon>
        <taxon>Ecdysozoa</taxon>
        <taxon>Arthropoda</taxon>
        <taxon>Chelicerata</taxon>
        <taxon>Arachnida</taxon>
        <taxon>Araneae</taxon>
        <taxon>Araneomorphae</taxon>
        <taxon>Entelegynae</taxon>
        <taxon>Araneoidea</taxon>
        <taxon>Araneidae</taxon>
        <taxon>Caerostris</taxon>
    </lineage>
</organism>
<evidence type="ECO:0000256" key="8">
    <source>
        <dbReference type="ARBA" id="ARBA00038269"/>
    </source>
</evidence>
<dbReference type="Pfam" id="PF03062">
    <property type="entry name" value="MBOAT"/>
    <property type="match status" value="1"/>
</dbReference>
<evidence type="ECO:0000313" key="13">
    <source>
        <dbReference type="EMBL" id="GIY77985.1"/>
    </source>
</evidence>
<dbReference type="GO" id="GO:0061355">
    <property type="term" value="P:Wnt protein secretion"/>
    <property type="evidence" value="ECO:0007669"/>
    <property type="project" value="TreeGrafter"/>
</dbReference>
<dbReference type="GO" id="GO:0030258">
    <property type="term" value="P:lipid modification"/>
    <property type="evidence" value="ECO:0007669"/>
    <property type="project" value="TreeGrafter"/>
</dbReference>
<feature type="transmembrane region" description="Helical" evidence="12">
    <location>
        <begin position="178"/>
        <end position="199"/>
    </location>
</feature>
<dbReference type="PANTHER" id="PTHR13906">
    <property type="entry name" value="PORCUPINE"/>
    <property type="match status" value="1"/>
</dbReference>
<keyword evidence="3" id="KW-0879">Wnt signaling pathway</keyword>
<keyword evidence="2" id="KW-0808">Transferase</keyword>
<comment type="caution">
    <text evidence="13">The sequence shown here is derived from an EMBL/GenBank/DDBJ whole genome shotgun (WGS) entry which is preliminary data.</text>
</comment>
<keyword evidence="5 12" id="KW-1133">Transmembrane helix</keyword>